<name>A0AAU9JR63_9CILI</name>
<dbReference type="Proteomes" id="UP001162131">
    <property type="component" value="Unassembled WGS sequence"/>
</dbReference>
<organism evidence="1 2">
    <name type="scientific">Blepharisma stoltei</name>
    <dbReference type="NCBI Taxonomy" id="1481888"/>
    <lineage>
        <taxon>Eukaryota</taxon>
        <taxon>Sar</taxon>
        <taxon>Alveolata</taxon>
        <taxon>Ciliophora</taxon>
        <taxon>Postciliodesmatophora</taxon>
        <taxon>Heterotrichea</taxon>
        <taxon>Heterotrichida</taxon>
        <taxon>Blepharismidae</taxon>
        <taxon>Blepharisma</taxon>
    </lineage>
</organism>
<dbReference type="EMBL" id="CAJZBQ010000045">
    <property type="protein sequence ID" value="CAG9328225.1"/>
    <property type="molecule type" value="Genomic_DNA"/>
</dbReference>
<dbReference type="AlphaFoldDB" id="A0AAU9JR63"/>
<protein>
    <submittedName>
        <fullName evidence="1">Uncharacterized protein</fullName>
    </submittedName>
</protein>
<evidence type="ECO:0000313" key="2">
    <source>
        <dbReference type="Proteomes" id="UP001162131"/>
    </source>
</evidence>
<proteinExistence type="predicted"/>
<reference evidence="1" key="1">
    <citation type="submission" date="2021-09" db="EMBL/GenBank/DDBJ databases">
        <authorList>
            <consortium name="AG Swart"/>
            <person name="Singh M."/>
            <person name="Singh A."/>
            <person name="Seah K."/>
            <person name="Emmerich C."/>
        </authorList>
    </citation>
    <scope>NUCLEOTIDE SEQUENCE</scope>
    <source>
        <strain evidence="1">ATCC30299</strain>
    </source>
</reference>
<accession>A0AAU9JR63</accession>
<evidence type="ECO:0000313" key="1">
    <source>
        <dbReference type="EMBL" id="CAG9328225.1"/>
    </source>
</evidence>
<sequence length="121" mass="14121">MGRNKGIKKQKKIDCMIAHEECLDLQKLYDSFTVDLCNLKSTLLLQCWRRCAFYMLWFTSVPKQSYGSNQDHYLSSDFGNSNKLSRGAQNPTPEIQKVCQKLNLLILSDEIRLRSFIRKLI</sequence>
<gene>
    <name evidence="1" type="ORF">BSTOLATCC_MIC45680</name>
</gene>
<comment type="caution">
    <text evidence="1">The sequence shown here is derived from an EMBL/GenBank/DDBJ whole genome shotgun (WGS) entry which is preliminary data.</text>
</comment>
<keyword evidence="2" id="KW-1185">Reference proteome</keyword>